<feature type="compositionally biased region" description="Polar residues" evidence="1">
    <location>
        <begin position="157"/>
        <end position="166"/>
    </location>
</feature>
<name>A0A8K0G7C8_IGNLU</name>
<evidence type="ECO:0000313" key="3">
    <source>
        <dbReference type="Proteomes" id="UP000801492"/>
    </source>
</evidence>
<gene>
    <name evidence="2" type="ORF">ILUMI_14906</name>
</gene>
<keyword evidence="3" id="KW-1185">Reference proteome</keyword>
<feature type="compositionally biased region" description="Basic residues" evidence="1">
    <location>
        <begin position="129"/>
        <end position="141"/>
    </location>
</feature>
<feature type="compositionally biased region" description="Basic and acidic residues" evidence="1">
    <location>
        <begin position="142"/>
        <end position="151"/>
    </location>
</feature>
<organism evidence="2 3">
    <name type="scientific">Ignelater luminosus</name>
    <name type="common">Cucubano</name>
    <name type="synonym">Pyrophorus luminosus</name>
    <dbReference type="NCBI Taxonomy" id="2038154"/>
    <lineage>
        <taxon>Eukaryota</taxon>
        <taxon>Metazoa</taxon>
        <taxon>Ecdysozoa</taxon>
        <taxon>Arthropoda</taxon>
        <taxon>Hexapoda</taxon>
        <taxon>Insecta</taxon>
        <taxon>Pterygota</taxon>
        <taxon>Neoptera</taxon>
        <taxon>Endopterygota</taxon>
        <taxon>Coleoptera</taxon>
        <taxon>Polyphaga</taxon>
        <taxon>Elateriformia</taxon>
        <taxon>Elateroidea</taxon>
        <taxon>Elateridae</taxon>
        <taxon>Agrypninae</taxon>
        <taxon>Pyrophorini</taxon>
        <taxon>Ignelater</taxon>
    </lineage>
</organism>
<accession>A0A8K0G7C8</accession>
<evidence type="ECO:0000313" key="2">
    <source>
        <dbReference type="EMBL" id="KAF2891267.1"/>
    </source>
</evidence>
<protein>
    <submittedName>
        <fullName evidence="2">Uncharacterized protein</fullName>
    </submittedName>
</protein>
<feature type="region of interest" description="Disordered" evidence="1">
    <location>
        <begin position="70"/>
        <end position="166"/>
    </location>
</feature>
<dbReference type="AlphaFoldDB" id="A0A8K0G7C8"/>
<evidence type="ECO:0000256" key="1">
    <source>
        <dbReference type="SAM" id="MobiDB-lite"/>
    </source>
</evidence>
<sequence>MGSNELKRKVFDISLEQPEGENRIFQKSKLIEKSTDKETINMEQILQVIQEMRNEMAEEKKVASLEEKIEIEEQLSNKERQGQQRRRKRKGSDIGKNAQLEPEKGDNGEETSTTWNQHLCRKRPDPTRKRYTKTTKRRSKTRHEINETEKRSKQKQKINSITRTYR</sequence>
<dbReference type="Proteomes" id="UP000801492">
    <property type="component" value="Unassembled WGS sequence"/>
</dbReference>
<proteinExistence type="predicted"/>
<dbReference type="EMBL" id="VTPC01035371">
    <property type="protein sequence ID" value="KAF2891267.1"/>
    <property type="molecule type" value="Genomic_DNA"/>
</dbReference>
<comment type="caution">
    <text evidence="2">The sequence shown here is derived from an EMBL/GenBank/DDBJ whole genome shotgun (WGS) entry which is preliminary data.</text>
</comment>
<reference evidence="2" key="1">
    <citation type="submission" date="2019-08" db="EMBL/GenBank/DDBJ databases">
        <title>The genome of the North American firefly Photinus pyralis.</title>
        <authorList>
            <consortium name="Photinus pyralis genome working group"/>
            <person name="Fallon T.R."/>
            <person name="Sander Lower S.E."/>
            <person name="Weng J.-K."/>
        </authorList>
    </citation>
    <scope>NUCLEOTIDE SEQUENCE</scope>
    <source>
        <strain evidence="2">TRF0915ILg1</strain>
        <tissue evidence="2">Whole body</tissue>
    </source>
</reference>